<dbReference type="AlphaFoldDB" id="A0A1N7QT72"/>
<dbReference type="NCBIfam" id="TIGR03696">
    <property type="entry name" value="Rhs_assc_core"/>
    <property type="match status" value="1"/>
</dbReference>
<sequence length="290" mass="31297">MNHLKTGNAFFGQGNYKNYKYNGKELQESGMYDYGARLYMPDLGRWGVIDPLAEKYRKWSPYNYAVNNPIRWIDPDGRNVTDVVITGAEQQTAFTELQKSVQGQLTLSMDQAGKVTYTSAGNGTLNTDAQQLVNAIDDHSVTVNVNAQNTYLTPQNELMVGGTFMGNTVKTNPSGNTVTADQLVNPTVLGTLSTAYGKPGADMLHEVTEAYQGALISQASGMSSPRSSQAGSVYQQAHLLATPQSGLINQTILDIQGNVLQPANTPNGFPSNAVKVDYTTTNGTTILTIP</sequence>
<evidence type="ECO:0000313" key="1">
    <source>
        <dbReference type="EMBL" id="SIT26018.1"/>
    </source>
</evidence>
<dbReference type="Proteomes" id="UP000186744">
    <property type="component" value="Unassembled WGS sequence"/>
</dbReference>
<dbReference type="PANTHER" id="PTHR32305:SF15">
    <property type="entry name" value="PROTEIN RHSA-RELATED"/>
    <property type="match status" value="1"/>
</dbReference>
<evidence type="ECO:0000313" key="2">
    <source>
        <dbReference type="Proteomes" id="UP000186744"/>
    </source>
</evidence>
<dbReference type="InterPro" id="IPR022385">
    <property type="entry name" value="Rhs_assc_core"/>
</dbReference>
<keyword evidence="2" id="KW-1185">Reference proteome</keyword>
<reference evidence="2" key="1">
    <citation type="submission" date="2017-01" db="EMBL/GenBank/DDBJ databases">
        <authorList>
            <person name="Varghese N."/>
            <person name="Submissions S."/>
        </authorList>
    </citation>
    <scope>NUCLEOTIDE SEQUENCE [LARGE SCALE GENOMIC DNA]</scope>
    <source>
        <strain evidence="2">DSM 18017</strain>
    </source>
</reference>
<dbReference type="EMBL" id="FTOL01000017">
    <property type="protein sequence ID" value="SIT26018.1"/>
    <property type="molecule type" value="Genomic_DNA"/>
</dbReference>
<protein>
    <submittedName>
        <fullName evidence="1">RHS repeat-associated core domain-containing protein</fullName>
    </submittedName>
</protein>
<accession>A0A1N7QT72</accession>
<proteinExistence type="predicted"/>
<dbReference type="PANTHER" id="PTHR32305">
    <property type="match status" value="1"/>
</dbReference>
<dbReference type="InterPro" id="IPR050708">
    <property type="entry name" value="T6SS_VgrG/RHS"/>
</dbReference>
<dbReference type="OrthoDB" id="2972467at2"/>
<name>A0A1N7QT72_9FLAO</name>
<dbReference type="STRING" id="373668.SAMN05421786_11713"/>
<gene>
    <name evidence="1" type="ORF">SAMN05421786_11713</name>
</gene>
<dbReference type="Gene3D" id="2.180.10.10">
    <property type="entry name" value="RHS repeat-associated core"/>
    <property type="match status" value="1"/>
</dbReference>
<organism evidence="1 2">
    <name type="scientific">Chryseobacterium ureilyticum</name>
    <dbReference type="NCBI Taxonomy" id="373668"/>
    <lineage>
        <taxon>Bacteria</taxon>
        <taxon>Pseudomonadati</taxon>
        <taxon>Bacteroidota</taxon>
        <taxon>Flavobacteriia</taxon>
        <taxon>Flavobacteriales</taxon>
        <taxon>Weeksellaceae</taxon>
        <taxon>Chryseobacterium group</taxon>
        <taxon>Chryseobacterium</taxon>
    </lineage>
</organism>